<protein>
    <submittedName>
        <fullName evidence="19">Putative isoform a marinus</fullName>
    </submittedName>
</protein>
<dbReference type="SMART" id="SM00112">
    <property type="entry name" value="CA"/>
    <property type="match status" value="5"/>
</dbReference>
<feature type="region of interest" description="Disordered" evidence="15">
    <location>
        <begin position="1944"/>
        <end position="1977"/>
    </location>
</feature>
<feature type="compositionally biased region" description="Acidic residues" evidence="15">
    <location>
        <begin position="2057"/>
        <end position="2066"/>
    </location>
</feature>
<reference evidence="20" key="3">
    <citation type="submission" date="2020-05" db="UniProtKB">
        <authorList>
            <consortium name="EnsemblMetazoa"/>
        </authorList>
    </citation>
    <scope>IDENTIFICATION</scope>
    <source>
        <strain evidence="20">Jacobina</strain>
    </source>
</reference>
<dbReference type="EMBL" id="AJWK01012995">
    <property type="status" value="NOT_ANNOTATED_CDS"/>
    <property type="molecule type" value="Genomic_DNA"/>
</dbReference>
<feature type="chain" id="PRO_5044555342" evidence="17">
    <location>
        <begin position="21"/>
        <end position="2427"/>
    </location>
</feature>
<reference evidence="19" key="2">
    <citation type="journal article" date="2020" name="BMC">
        <title>Leishmania infection induces a limited differential gene expression in the sand fly midgut.</title>
        <authorList>
            <person name="Coutinho-Abreu I.V."/>
            <person name="Serafim T.D."/>
            <person name="Meneses C."/>
            <person name="Kamhawi S."/>
            <person name="Oliveira F."/>
            <person name="Valenzuela J.G."/>
        </authorList>
    </citation>
    <scope>NUCLEOTIDE SEQUENCE</scope>
    <source>
        <strain evidence="19">Jacobina</strain>
        <tissue evidence="19">Midgut</tissue>
    </source>
</reference>
<feature type="region of interest" description="Disordered" evidence="15">
    <location>
        <begin position="888"/>
        <end position="921"/>
    </location>
</feature>
<sequence>MHLLPLLIGYMLSLICYASAVDPKFDPYTRMRLILVPADANVGSVIYRVRATDEEFDYPLVFELLGDSSSSTVQVESLPCTKYNSVCQANVVLMRRLEPGRYYDFQISVKDTRGGIATQSCSITATNFTTPHDIIFPHKPGIIMIPEDAKRGTELDYVVARKNPLFPKHVYLELWGSPLFAIRQKIVPPEMTEGTIFLLGPLDFEKQSMYHLTVLANDPYAEPGQDTRNIAGLELVIIVEDVQDVPPIFTIAPPVTRLPKELIPGDKIIQIQAEDGDKGVPRQIRYGLVSEGHPLTSFFSINETSGIITLTKPLEEISSITHVGDPVLLTVIAEEVKVMRDEPPAMATTAQLAFILPQRENAPPYFENDHYVTHIKENAPQGTALIFIDPYLPRIYDDDSGKSGVFSLTLLNNNGTFEISPNVAERKANFLIRVRDNKILDYEKTHSLQFQILAQELDPTTNLSTIVNVTVYIMDDNDNPPVFTEPMYMAELPENVTVGTKVIEVHADDVDTGSGGKVRYTQILGYLNTSLNLDAESGLITISTENHGFDRELMPEFHFYVEARDDDGRGNRAQAPFILKLIDVNDEIPIFEKRIYEFTLSNDMRSFTTPAFIKAIDADAEPPNNIVRYEIINGNYENHFKLNEITGELNFRIPLPRYGASSEPLDKYELTVRAFDLGVPVQWSTTIIRIYSPESKRRTMVFLLPDRNPDQQKTEETLSAITGGRVSIHSIQPYTGNEMNLASINGDTNKHKSVVTASVVYDNNSIVDISKIQKRLSESNITAGIINYGDTEYTNTQKAENRYLFWILILLALLIAILLLTLMFCFICSWCPLAGFSKKKVIRVAEWMGRREAWSASKSADSRTKATRWEFSRRHHSPEKIDIDTHVKASQRDVRPRSSEEQRTVKLKSVEEDVRPSNRKRDQYMESAMRDQDYNHMVHKEMLQNQIDDDSMRRHEIDRGSDIEYNIRENMKYDMSHENDPREQYFIKDGNAEILRLVTRGKGNVENIYGNLSHRQMESSQNQPPQLIVVDNGGGGKEILMRRYIEEQSNGKQIIREHYQVMPESNFVQSLPNEVIQHNIQKASHEQAAAQMDGGSVMMEKEEQIMHATSHHSLIQQELENSLKQQNALLRQILLEKEKLEAKYGMQEAALETQSLPCNSMTIATQTNCNTATQTEPEFKKEHRRRTKSENDDSLSDDDYEYRNIQTPIQEETEESKSPQQAKECKCNVKSKKSLDGEVIVPSAKGSITVKSKSVSKGKSDGKTDDDFLENGIVLYQYSAESLDENSDVEEKDTSRYHESQSDHQNDTSKSKKGTRTNRIQKSSLSKTSSTTRISRECNSRESPTKQNRRQTESEPPQTRRPKNAVPKNSERKRNVQKSMGEGSKTLSETDILRKVSDEADSKPMSKYMDWYYNRDNKDDSGRKIQSKKIPIDSQKYKSSPSTARSSKVPHLGGKQEHAQQSTAQMLKEDINKAKSLVQKNQKDGNYSLLQHSEHRFEHEYNPTTSILAPPTQLKHYLYPNTPPNISTELQDKAGDLESNYLSAKNTEAKDSKGKQFGMEESKQLNVATLEDDHDSGIAMNSFLNSMGRKNPIADKKSVFAIAYDEVKVISVDLLASPVAEWMGRREAWSASKSADSRTKATRWEFSRRHHSPEKIDIDTHVKASQRDVRPRSSEEQRTVKLKSVEEDVRPSNRKRDQYMESAMRDQDYNHMVHKEMLQNQIDDDSMRRHEIDRGSDIEYNIRENMKYDMSHENDPREQYFIKDGNAEILRLVTRGKGNVENIYGNLSHRQMESSQNQPPQLIVVDNGGGGKEILMRRYIEEQSNGKQIIREHYQVMPESNFVQSLPNEVIQHNIQKASHEQAAAQMDGGSVMMEKEEQIMHATSHHSLIQQELENSLKQQNALLRQILLEKEKLEAKYSMQEAALETQSLPCNSMTIATQTNCNTATQTEPEFKKEHRRRTKSENDDSLSDDDYEYRNIQTPIQEETEESKSPQQAKECKCNVKSKKSLDGEVIVPSAKGSITVKSKSVSKGKSDGKTDDDFLENGIVLYQYSAESLDENSDVEEKDTSRYHESQSDHQNDTSKSKKGTRTNRIQKSSLSKTSSTTRISRECNSRESPTKQNRRQTESEPPQTRRPKNAVPKNSERKRNVQKSMGEGSKTLSETDILRKVSDEADSKPMSKYMDWYYNRDNKDDSGRKIQSKKIPIDSQKYKSSPSTARSSKVPHLGGKQEHAQQSTAQMLKEDINKAKSLVQKNQKDGNYSLLQHSEHRFEHEYNPTTSILAPPTQLKHYLYPNTPPNISTELQDKAGDLESNYLSAKNTEAKDSKGKQFGMEESKQLNVATLEDDHDSGIAMNSFLNSMGRKNPIADKKSVFAIAYDEVKHPFVARVASTWLSADQIITVLTCYTRPGYFLDDENDKRDRVSIN</sequence>
<feature type="domain" description="Cadherin" evidence="18">
    <location>
        <begin position="148"/>
        <end position="249"/>
    </location>
</feature>
<feature type="region of interest" description="Disordered" evidence="15">
    <location>
        <begin position="1663"/>
        <end position="1694"/>
    </location>
</feature>
<keyword evidence="5 17" id="KW-0732">Signal</keyword>
<dbReference type="InterPro" id="IPR015919">
    <property type="entry name" value="Cadherin-like_sf"/>
</dbReference>
<dbReference type="CDD" id="cd11304">
    <property type="entry name" value="Cadherin_repeat"/>
    <property type="match status" value="5"/>
</dbReference>
<organism evidence="20 21">
    <name type="scientific">Lutzomyia longipalpis</name>
    <name type="common">Sand fly</name>
    <dbReference type="NCBI Taxonomy" id="7200"/>
    <lineage>
        <taxon>Eukaryota</taxon>
        <taxon>Metazoa</taxon>
        <taxon>Ecdysozoa</taxon>
        <taxon>Arthropoda</taxon>
        <taxon>Hexapoda</taxon>
        <taxon>Insecta</taxon>
        <taxon>Pterygota</taxon>
        <taxon>Neoptera</taxon>
        <taxon>Endopterygota</taxon>
        <taxon>Diptera</taxon>
        <taxon>Nematocera</taxon>
        <taxon>Psychodoidea</taxon>
        <taxon>Psychodidae</taxon>
        <taxon>Lutzomyia</taxon>
        <taxon>Lutzomyia</taxon>
    </lineage>
</organism>
<dbReference type="PROSITE" id="PS00232">
    <property type="entry name" value="CADHERIN_1"/>
    <property type="match status" value="1"/>
</dbReference>
<evidence type="ECO:0000256" key="12">
    <source>
        <dbReference type="ARBA" id="ARBA00059331"/>
    </source>
</evidence>
<dbReference type="GO" id="GO:0007156">
    <property type="term" value="P:homophilic cell adhesion via plasma membrane adhesion molecules"/>
    <property type="evidence" value="ECO:0007669"/>
    <property type="project" value="InterPro"/>
</dbReference>
<feature type="compositionally biased region" description="Low complexity" evidence="15">
    <location>
        <begin position="2095"/>
        <end position="2108"/>
    </location>
</feature>
<dbReference type="FunFam" id="2.60.40.60:FF:000098">
    <property type="entry name" value="cadherin-23 isoform X1"/>
    <property type="match status" value="1"/>
</dbReference>
<dbReference type="Gene3D" id="2.60.40.60">
    <property type="entry name" value="Cadherins"/>
    <property type="match status" value="5"/>
</dbReference>
<evidence type="ECO:0000256" key="9">
    <source>
        <dbReference type="ARBA" id="ARBA00022989"/>
    </source>
</evidence>
<dbReference type="EMBL" id="AJWK01012998">
    <property type="status" value="NOT_ANNOTATED_CDS"/>
    <property type="molecule type" value="Genomic_DNA"/>
</dbReference>
<evidence type="ECO:0000313" key="20">
    <source>
        <dbReference type="EnsemblMetazoa" id="LLOJ004086-PA"/>
    </source>
</evidence>
<evidence type="ECO:0000256" key="17">
    <source>
        <dbReference type="SAM" id="SignalP"/>
    </source>
</evidence>
<feature type="region of interest" description="Disordered" evidence="15">
    <location>
        <begin position="2188"/>
        <end position="2242"/>
    </location>
</feature>
<keyword evidence="21" id="KW-1185">Reference proteome</keyword>
<dbReference type="EMBL" id="AJWK01012996">
    <property type="status" value="NOT_ANNOTATED_CDS"/>
    <property type="molecule type" value="Genomic_DNA"/>
</dbReference>
<dbReference type="InterPro" id="IPR020894">
    <property type="entry name" value="Cadherin_CS"/>
</dbReference>
<evidence type="ECO:0000256" key="15">
    <source>
        <dbReference type="SAM" id="MobiDB-lite"/>
    </source>
</evidence>
<name>A0A1B0CI24_LUTLO</name>
<reference evidence="21" key="1">
    <citation type="submission" date="2012-05" db="EMBL/GenBank/DDBJ databases">
        <title>Whole Genome Assembly of Lutzomyia longipalpis.</title>
        <authorList>
            <person name="Richards S."/>
            <person name="Qu C."/>
            <person name="Dillon R."/>
            <person name="Worley K."/>
            <person name="Scherer S."/>
            <person name="Batterton M."/>
            <person name="Taylor A."/>
            <person name="Hawes A."/>
            <person name="Hernandez B."/>
            <person name="Kovar C."/>
            <person name="Mandapat C."/>
            <person name="Pham C."/>
            <person name="Qu C."/>
            <person name="Jing C."/>
            <person name="Bess C."/>
            <person name="Bandaranaike D."/>
            <person name="Ngo D."/>
            <person name="Ongeri F."/>
            <person name="Arias F."/>
            <person name="Lara F."/>
            <person name="Weissenberger G."/>
            <person name="Kamau G."/>
            <person name="Han H."/>
            <person name="Shen H."/>
            <person name="Dinh H."/>
            <person name="Khalil I."/>
            <person name="Jones J."/>
            <person name="Shafer J."/>
            <person name="Jayaseelan J."/>
            <person name="Quiroz J."/>
            <person name="Blankenburg K."/>
            <person name="Nguyen L."/>
            <person name="Jackson L."/>
            <person name="Francisco L."/>
            <person name="Tang L.-Y."/>
            <person name="Pu L.-L."/>
            <person name="Perales L."/>
            <person name="Lorensuhewa L."/>
            <person name="Munidasa M."/>
            <person name="Coyle M."/>
            <person name="Taylor M."/>
            <person name="Puazo M."/>
            <person name="Firestine M."/>
            <person name="Scheel M."/>
            <person name="Javaid M."/>
            <person name="Wang M."/>
            <person name="Li M."/>
            <person name="Tabassum N."/>
            <person name="Saada N."/>
            <person name="Osuji N."/>
            <person name="Aqrawi P."/>
            <person name="Fu Q."/>
            <person name="Thornton R."/>
            <person name="Raj R."/>
            <person name="Goodspeed R."/>
            <person name="Mata R."/>
            <person name="Najjar R."/>
            <person name="Gubbala S."/>
            <person name="Lee S."/>
            <person name="Denson S."/>
            <person name="Patil S."/>
            <person name="Macmil S."/>
            <person name="Qi S."/>
            <person name="Matskevitch T."/>
            <person name="Palculict T."/>
            <person name="Mathew T."/>
            <person name="Vee V."/>
            <person name="Velamala V."/>
            <person name="Korchina V."/>
            <person name="Cai W."/>
            <person name="Liu W."/>
            <person name="Dai W."/>
            <person name="Zou X."/>
            <person name="Zhu Y."/>
            <person name="Zhang Y."/>
            <person name="Wu Y.-Q."/>
            <person name="Xin Y."/>
            <person name="Nazarath L."/>
            <person name="Kovar C."/>
            <person name="Han Y."/>
            <person name="Muzny D."/>
            <person name="Gibbs R."/>
        </authorList>
    </citation>
    <scope>NUCLEOTIDE SEQUENCE [LARGE SCALE GENOMIC DNA]</scope>
    <source>
        <strain evidence="21">Jacobina</strain>
    </source>
</reference>
<evidence type="ECO:0000313" key="19">
    <source>
        <dbReference type="EMBL" id="MBC1173697.1"/>
    </source>
</evidence>
<feature type="region of interest" description="Disordered" evidence="15">
    <location>
        <begin position="1413"/>
        <end position="1467"/>
    </location>
</feature>
<evidence type="ECO:0000256" key="5">
    <source>
        <dbReference type="ARBA" id="ARBA00022729"/>
    </source>
</evidence>
<keyword evidence="7 13" id="KW-0106">Calcium</keyword>
<feature type="domain" description="Cadherin" evidence="18">
    <location>
        <begin position="367"/>
        <end position="483"/>
    </location>
</feature>
<keyword evidence="4" id="KW-0479">Metal-binding</keyword>
<dbReference type="InterPro" id="IPR002126">
    <property type="entry name" value="Cadherin-like_dom"/>
</dbReference>
<proteinExistence type="predicted"/>
<dbReference type="FunFam" id="2.60.40.60:FF:000259">
    <property type="entry name" value="cadherin-86C isoform X3"/>
    <property type="match status" value="1"/>
</dbReference>
<dbReference type="EMBL" id="GITU01004994">
    <property type="protein sequence ID" value="MBC1173697.1"/>
    <property type="molecule type" value="Transcribed_RNA"/>
</dbReference>
<dbReference type="PRINTS" id="PR00205">
    <property type="entry name" value="CADHERIN"/>
</dbReference>
<dbReference type="VEuPathDB" id="VectorBase:LLONM1_010244"/>
<feature type="domain" description="Cadherin" evidence="18">
    <location>
        <begin position="592"/>
        <end position="702"/>
    </location>
</feature>
<evidence type="ECO:0000256" key="3">
    <source>
        <dbReference type="ARBA" id="ARBA00022692"/>
    </source>
</evidence>
<dbReference type="EMBL" id="AJWK01012994">
    <property type="status" value="NOT_ANNOTATED_CDS"/>
    <property type="molecule type" value="Genomic_DNA"/>
</dbReference>
<feature type="compositionally biased region" description="Basic and acidic residues" evidence="15">
    <location>
        <begin position="2109"/>
        <end position="2119"/>
    </location>
</feature>
<dbReference type="FunFam" id="2.60.40.60:FF:000295">
    <property type="entry name" value="Cadherin 86C, isoform E"/>
    <property type="match status" value="1"/>
</dbReference>
<keyword evidence="14" id="KW-0175">Coiled coil</keyword>
<feature type="coiled-coil region" evidence="14">
    <location>
        <begin position="1891"/>
        <end position="1925"/>
    </location>
</feature>
<dbReference type="GO" id="GO:0005509">
    <property type="term" value="F:calcium ion binding"/>
    <property type="evidence" value="ECO:0007669"/>
    <property type="project" value="UniProtKB-UniRule"/>
</dbReference>
<feature type="coiled-coil region" evidence="14">
    <location>
        <begin position="1116"/>
        <end position="1143"/>
    </location>
</feature>
<feature type="region of interest" description="Disordered" evidence="15">
    <location>
        <begin position="1280"/>
        <end position="1401"/>
    </location>
</feature>
<dbReference type="EnsemblMetazoa" id="LLOJ004086-RA">
    <property type="protein sequence ID" value="LLOJ004086-PA"/>
    <property type="gene ID" value="LLOJ004086"/>
</dbReference>
<keyword evidence="6" id="KW-0677">Repeat</keyword>
<feature type="compositionally biased region" description="Acidic residues" evidence="15">
    <location>
        <begin position="1282"/>
        <end position="1291"/>
    </location>
</feature>
<feature type="compositionally biased region" description="Basic and acidic residues" evidence="15">
    <location>
        <begin position="2188"/>
        <end position="2198"/>
    </location>
</feature>
<feature type="compositionally biased region" description="Basic and acidic residues" evidence="15">
    <location>
        <begin position="1391"/>
        <end position="1401"/>
    </location>
</feature>
<dbReference type="EMBL" id="AJWK01013000">
    <property type="status" value="NOT_ANNOTATED_CDS"/>
    <property type="molecule type" value="Genomic_DNA"/>
</dbReference>
<dbReference type="SUPFAM" id="SSF49313">
    <property type="entry name" value="Cadherin-like"/>
    <property type="match status" value="5"/>
</dbReference>
<dbReference type="GO" id="GO:0005886">
    <property type="term" value="C:plasma membrane"/>
    <property type="evidence" value="ECO:0007669"/>
    <property type="project" value="UniProtKB-SubCell"/>
</dbReference>
<keyword evidence="2" id="KW-1003">Cell membrane</keyword>
<keyword evidence="10 16" id="KW-0472">Membrane</keyword>
<dbReference type="PROSITE" id="PS50268">
    <property type="entry name" value="CADHERIN_2"/>
    <property type="match status" value="5"/>
</dbReference>
<evidence type="ECO:0000256" key="16">
    <source>
        <dbReference type="SAM" id="Phobius"/>
    </source>
</evidence>
<evidence type="ECO:0000259" key="18">
    <source>
        <dbReference type="PROSITE" id="PS50268"/>
    </source>
</evidence>
<feature type="compositionally biased region" description="Basic and acidic residues" evidence="15">
    <location>
        <begin position="2067"/>
        <end position="2085"/>
    </location>
</feature>
<keyword evidence="3 16" id="KW-0812">Transmembrane</keyword>
<dbReference type="VEuPathDB" id="VectorBase:LLOJ004086"/>
<feature type="compositionally biased region" description="Low complexity" evidence="15">
    <location>
        <begin position="1320"/>
        <end position="1333"/>
    </location>
</feature>
<dbReference type="Pfam" id="PF00028">
    <property type="entry name" value="Cadherin"/>
    <property type="match status" value="2"/>
</dbReference>
<feature type="compositionally biased region" description="Basic and acidic residues" evidence="15">
    <location>
        <begin position="1334"/>
        <end position="1344"/>
    </location>
</feature>
<evidence type="ECO:0000256" key="11">
    <source>
        <dbReference type="ARBA" id="ARBA00023180"/>
    </source>
</evidence>
<keyword evidence="8" id="KW-0130">Cell adhesion</keyword>
<feature type="compositionally biased region" description="Basic and acidic residues" evidence="15">
    <location>
        <begin position="2166"/>
        <end position="2176"/>
    </location>
</feature>
<feature type="compositionally biased region" description="Polar residues" evidence="15">
    <location>
        <begin position="2212"/>
        <end position="2221"/>
    </location>
</feature>
<dbReference type="PANTHER" id="PTHR24026:SF96">
    <property type="entry name" value="CADHERIN-86C"/>
    <property type="match status" value="1"/>
</dbReference>
<feature type="transmembrane region" description="Helical" evidence="16">
    <location>
        <begin position="803"/>
        <end position="833"/>
    </location>
</feature>
<feature type="region of interest" description="Disordered" evidence="15">
    <location>
        <begin position="2055"/>
        <end position="2176"/>
    </location>
</feature>
<evidence type="ECO:0000256" key="14">
    <source>
        <dbReference type="SAM" id="Coils"/>
    </source>
</evidence>
<feature type="compositionally biased region" description="Basic and acidic residues" evidence="15">
    <location>
        <begin position="1292"/>
        <end position="1310"/>
    </location>
</feature>
<feature type="domain" description="Cadherin" evidence="18">
    <location>
        <begin position="250"/>
        <end position="366"/>
    </location>
</feature>
<evidence type="ECO:0000256" key="1">
    <source>
        <dbReference type="ARBA" id="ARBA00004251"/>
    </source>
</evidence>
<evidence type="ECO:0000256" key="4">
    <source>
        <dbReference type="ARBA" id="ARBA00022723"/>
    </source>
</evidence>
<feature type="signal peptide" evidence="17">
    <location>
        <begin position="1"/>
        <end position="20"/>
    </location>
</feature>
<evidence type="ECO:0000313" key="21">
    <source>
        <dbReference type="Proteomes" id="UP000092461"/>
    </source>
</evidence>
<dbReference type="Proteomes" id="UP000092461">
    <property type="component" value="Unassembled WGS sequence"/>
</dbReference>
<feature type="compositionally biased region" description="Basic and acidic residues" evidence="15">
    <location>
        <begin position="1413"/>
        <end position="1423"/>
    </location>
</feature>
<dbReference type="EMBL" id="AJWK01012999">
    <property type="status" value="NOT_ANNOTATED_CDS"/>
    <property type="molecule type" value="Genomic_DNA"/>
</dbReference>
<evidence type="ECO:0000256" key="13">
    <source>
        <dbReference type="PROSITE-ProRule" id="PRU00043"/>
    </source>
</evidence>
<comment type="function">
    <text evidence="12">Cadherins are calcium-dependent cell adhesion proteins. They preferentially interact with themselves in a homophilic manner in connecting cells.</text>
</comment>
<evidence type="ECO:0000256" key="6">
    <source>
        <dbReference type="ARBA" id="ARBA00022737"/>
    </source>
</evidence>
<feature type="region of interest" description="Disordered" evidence="15">
    <location>
        <begin position="1169"/>
        <end position="1202"/>
    </location>
</feature>
<evidence type="ECO:0000256" key="8">
    <source>
        <dbReference type="ARBA" id="ARBA00022889"/>
    </source>
</evidence>
<accession>A0A1B0CI24</accession>
<dbReference type="PANTHER" id="PTHR24026">
    <property type="entry name" value="FAT ATYPICAL CADHERIN-RELATED"/>
    <property type="match status" value="1"/>
</dbReference>
<dbReference type="FunFam" id="2.60.40.60:FF:000289">
    <property type="entry name" value="cadherin-86C isoform X2"/>
    <property type="match status" value="1"/>
</dbReference>
<dbReference type="EMBL" id="AJWK01012997">
    <property type="status" value="NOT_ANNOTATED_CDS"/>
    <property type="molecule type" value="Genomic_DNA"/>
</dbReference>
<dbReference type="EMBL" id="AJWK01013001">
    <property type="status" value="NOT_ANNOTATED_CDS"/>
    <property type="molecule type" value="Genomic_DNA"/>
</dbReference>
<evidence type="ECO:0000256" key="10">
    <source>
        <dbReference type="ARBA" id="ARBA00023136"/>
    </source>
</evidence>
<feature type="compositionally biased region" description="Polar residues" evidence="15">
    <location>
        <begin position="1437"/>
        <end position="1446"/>
    </location>
</feature>
<keyword evidence="9 16" id="KW-1133">Transmembrane helix</keyword>
<evidence type="ECO:0000256" key="7">
    <source>
        <dbReference type="ARBA" id="ARBA00022837"/>
    </source>
</evidence>
<keyword evidence="11" id="KW-0325">Glycoprotein</keyword>
<comment type="subcellular location">
    <subcellularLocation>
        <location evidence="1">Cell membrane</location>
        <topology evidence="1">Single-pass type I membrane protein</topology>
    </subcellularLocation>
</comment>
<feature type="domain" description="Cadherin" evidence="18">
    <location>
        <begin position="484"/>
        <end position="591"/>
    </location>
</feature>
<evidence type="ECO:0000256" key="2">
    <source>
        <dbReference type="ARBA" id="ARBA00022475"/>
    </source>
</evidence>